<evidence type="ECO:0000256" key="13">
    <source>
        <dbReference type="ARBA" id="ARBA00023242"/>
    </source>
</evidence>
<evidence type="ECO:0000259" key="15">
    <source>
        <dbReference type="Pfam" id="PF20266"/>
    </source>
</evidence>
<evidence type="ECO:0000256" key="10">
    <source>
        <dbReference type="ARBA" id="ARBA00023054"/>
    </source>
</evidence>
<evidence type="ECO:0000256" key="3">
    <source>
        <dbReference type="ARBA" id="ARBA00004494"/>
    </source>
</evidence>
<dbReference type="Pfam" id="PF20266">
    <property type="entry name" value="Mab-21_C"/>
    <property type="match status" value="1"/>
</dbReference>
<comment type="subcellular location">
    <subcellularLocation>
        <location evidence="2">Cell membrane</location>
        <topology evidence="2">Single-pass type I membrane protein</topology>
    </subcellularLocation>
    <subcellularLocation>
        <location evidence="3">Nucleus outer membrane</location>
        <topology evidence="3">Single-pass type I membrane protein</topology>
    </subcellularLocation>
</comment>
<dbReference type="InterPro" id="IPR046906">
    <property type="entry name" value="Mab-21_HhH/H2TH-like"/>
</dbReference>
<dbReference type="InParanoid" id="A0A6P7ZUY7"/>
<dbReference type="GO" id="GO:0005640">
    <property type="term" value="C:nuclear outer membrane"/>
    <property type="evidence" value="ECO:0007669"/>
    <property type="project" value="UniProtKB-SubCell"/>
</dbReference>
<feature type="domain" description="Mab-21-like HhH/H2TH-like" evidence="15">
    <location>
        <begin position="399"/>
        <end position="472"/>
    </location>
</feature>
<evidence type="ECO:0000256" key="5">
    <source>
        <dbReference type="ARBA" id="ARBA00019443"/>
    </source>
</evidence>
<comment type="similarity">
    <text evidence="4">Belongs to the ITPRIP family.</text>
</comment>
<dbReference type="PANTHER" id="PTHR10656">
    <property type="entry name" value="CELL FATE DETERMINING PROTEIN MAB21-RELATED"/>
    <property type="match status" value="1"/>
</dbReference>
<dbReference type="GO" id="GO:0004860">
    <property type="term" value="F:protein kinase inhibitor activity"/>
    <property type="evidence" value="ECO:0007669"/>
    <property type="project" value="TreeGrafter"/>
</dbReference>
<accession>A0A6P7ZUY7</accession>
<dbReference type="GeneID" id="115482274"/>
<evidence type="ECO:0000256" key="4">
    <source>
        <dbReference type="ARBA" id="ARBA00005554"/>
    </source>
</evidence>
<keyword evidence="7" id="KW-0812">Transmembrane</keyword>
<evidence type="ECO:0000256" key="7">
    <source>
        <dbReference type="ARBA" id="ARBA00022692"/>
    </source>
</evidence>
<dbReference type="Proteomes" id="UP000515156">
    <property type="component" value="Chromosome 12"/>
</dbReference>
<dbReference type="Gene3D" id="1.10.1410.40">
    <property type="match status" value="1"/>
</dbReference>
<feature type="chain" id="PRO_5027852008" description="Inositol 1,4,5-trisphosphate receptor-interacting protein" evidence="14">
    <location>
        <begin position="16"/>
        <end position="542"/>
    </location>
</feature>
<dbReference type="FunCoup" id="A0A6P7ZUY7">
    <property type="interactions" value="562"/>
</dbReference>
<evidence type="ECO:0000256" key="14">
    <source>
        <dbReference type="SAM" id="SignalP"/>
    </source>
</evidence>
<evidence type="ECO:0000313" key="16">
    <source>
        <dbReference type="Proteomes" id="UP000515156"/>
    </source>
</evidence>
<dbReference type="SMART" id="SM01265">
    <property type="entry name" value="Mab-21"/>
    <property type="match status" value="1"/>
</dbReference>
<sequence>MPAGFFRVCLVVVAAIVNHPLLFPRENTTLQESDKEIIQKLKKHEENLRIEQLRLEQEIARRDAEANMNLEGKGKEDKLPWDFWSTISMVIFLLIEIWRQDFQDGHLQEPNNEEDDMSLWGNIFQAVSLPNKTALSTFYERFIRSTTNDAVRTREFVEGFADDLLEALRSVCNRDTDMEVDDSVGVGSMYENWRVNKPLVCDLLVPFAPPEPYHFRSEIWDSVKSSPEDKQGYGKVKVCRPDEEATGCICDKTKLGEDMLCLLHSKSSETKLNSEMEVLLCSKNTQYLDTDQVMKWFQIAITKAWNKISHKYEFDVTFSHLDAPGALKIRFRSGKFITLNLTPVVQYDDSDVYFISHFPNSGLLNDFSSSTYWLLSFTVYERRFLKEMAKKLPENSCHLSCLQILAFLHGKQSTLTGQSGLTNYHLKTVLLHLLLARPAPNWSFEKLDARLREMLKYLEKSLHEKKLYHFMIGNRSIPESVRLPESFLVAEPLNLFRQFVLHRSIYKKTMDNFYEMLKNASVLINEYTLHVPADHTDVTTKP</sequence>
<organism evidence="16 17">
    <name type="scientific">Microcaecilia unicolor</name>
    <dbReference type="NCBI Taxonomy" id="1415580"/>
    <lineage>
        <taxon>Eukaryota</taxon>
        <taxon>Metazoa</taxon>
        <taxon>Chordata</taxon>
        <taxon>Craniata</taxon>
        <taxon>Vertebrata</taxon>
        <taxon>Euteleostomi</taxon>
        <taxon>Amphibia</taxon>
        <taxon>Gymnophiona</taxon>
        <taxon>Siphonopidae</taxon>
        <taxon>Microcaecilia</taxon>
    </lineage>
</organism>
<evidence type="ECO:0000256" key="9">
    <source>
        <dbReference type="ARBA" id="ARBA00022989"/>
    </source>
</evidence>
<evidence type="ECO:0000256" key="11">
    <source>
        <dbReference type="ARBA" id="ARBA00023136"/>
    </source>
</evidence>
<evidence type="ECO:0000313" key="17">
    <source>
        <dbReference type="RefSeq" id="XP_030077801.1"/>
    </source>
</evidence>
<keyword evidence="10" id="KW-0175">Coiled coil</keyword>
<evidence type="ECO:0000256" key="6">
    <source>
        <dbReference type="ARBA" id="ARBA00022475"/>
    </source>
</evidence>
<dbReference type="GO" id="GO:0005886">
    <property type="term" value="C:plasma membrane"/>
    <property type="evidence" value="ECO:0007669"/>
    <property type="project" value="UniProtKB-SubCell"/>
</dbReference>
<dbReference type="Gene3D" id="3.30.460.90">
    <property type="match status" value="1"/>
</dbReference>
<name>A0A6P7ZUY7_9AMPH</name>
<dbReference type="InterPro" id="IPR026250">
    <property type="entry name" value="ITPRIP-like"/>
</dbReference>
<keyword evidence="11" id="KW-0472">Membrane</keyword>
<dbReference type="AlphaFoldDB" id="A0A6P7ZUY7"/>
<dbReference type="OrthoDB" id="9923553at2759"/>
<evidence type="ECO:0000256" key="12">
    <source>
        <dbReference type="ARBA" id="ARBA00023180"/>
    </source>
</evidence>
<dbReference type="InterPro" id="IPR024810">
    <property type="entry name" value="MAB21L/cGLR"/>
</dbReference>
<keyword evidence="6" id="KW-1003">Cell membrane</keyword>
<keyword evidence="8 14" id="KW-0732">Signal</keyword>
<dbReference type="RefSeq" id="XP_030077801.1">
    <property type="nucleotide sequence ID" value="XM_030221941.1"/>
</dbReference>
<evidence type="ECO:0000256" key="1">
    <source>
        <dbReference type="ARBA" id="ARBA00003856"/>
    </source>
</evidence>
<protein>
    <recommendedName>
        <fullName evidence="5">Inositol 1,4,5-trisphosphate receptor-interacting protein</fullName>
    </recommendedName>
</protein>
<dbReference type="PANTHER" id="PTHR10656:SF8">
    <property type="entry name" value="INOSITOL 1,4,5-TRISPHOSPHATE RECEPTOR-INTERACTING PROTEIN"/>
    <property type="match status" value="1"/>
</dbReference>
<reference evidence="17" key="1">
    <citation type="submission" date="2025-08" db="UniProtKB">
        <authorList>
            <consortium name="RefSeq"/>
        </authorList>
    </citation>
    <scope>IDENTIFICATION</scope>
</reference>
<keyword evidence="9" id="KW-1133">Transmembrane helix</keyword>
<keyword evidence="13" id="KW-0539">Nucleus</keyword>
<keyword evidence="16" id="KW-1185">Reference proteome</keyword>
<feature type="signal peptide" evidence="14">
    <location>
        <begin position="1"/>
        <end position="15"/>
    </location>
</feature>
<gene>
    <name evidence="17" type="primary">LOC115482274</name>
</gene>
<proteinExistence type="inferred from homology"/>
<dbReference type="KEGG" id="muo:115482274"/>
<dbReference type="PRINTS" id="PR02107">
    <property type="entry name" value="INOS145TPRIP"/>
</dbReference>
<evidence type="ECO:0000256" key="8">
    <source>
        <dbReference type="ARBA" id="ARBA00022729"/>
    </source>
</evidence>
<evidence type="ECO:0000256" key="2">
    <source>
        <dbReference type="ARBA" id="ARBA00004251"/>
    </source>
</evidence>
<keyword evidence="12" id="KW-0325">Glycoprotein</keyword>
<comment type="function">
    <text evidence="1">Enhances Ca(2+)-mediated inhibition of inositol 1,4,5-triphosphate receptor (ITPR) Ca(2+) release.</text>
</comment>